<keyword evidence="4" id="KW-0560">Oxidoreductase</keyword>
<proteinExistence type="predicted"/>
<keyword evidence="4" id="KW-0575">Peroxidase</keyword>
<gene>
    <name evidence="4" type="ORF">SAMN02927921_00468</name>
</gene>
<accession>A0A1K1M8B8</accession>
<dbReference type="Pfam" id="PF14289">
    <property type="entry name" value="DUF4369"/>
    <property type="match status" value="1"/>
</dbReference>
<sequence>MDKRSSVTLDSTQIENGKFTLEGPLASPRELNLMIPVEGITYYARVMADKSAMEVKLDTAGYERKMNNYVSLVPEVTGSAFNKEYGSYEALIKPFVDKLSAISESYNELNGKYATALKEKDEATADKYKVRLEKLKQDMDPFREQIDSVTDRYIKKNLNNVSAYLMSMKVVGYGLEKTMAWYDRMPPEIQNGFYGTSVKNQLDKLKKASTGAKAALFAATDINGEELKLADYRGQYVLLDFWASWCVPCRKGNPHLLKVYEKYHDKGFDIISVSDDDIGVWKHVLRGMKVDRSEGFKILGDGISKGYDIHYLPTKILIDPNGIIIGRYDSEEEPLDAKLKEVFGE</sequence>
<dbReference type="Proteomes" id="UP000182248">
    <property type="component" value="Unassembled WGS sequence"/>
</dbReference>
<evidence type="ECO:0000256" key="1">
    <source>
        <dbReference type="ARBA" id="ARBA00023284"/>
    </source>
</evidence>
<dbReference type="STRING" id="1150368.SAMN02927921_00468"/>
<dbReference type="Gene3D" id="3.40.30.10">
    <property type="entry name" value="Glutaredoxin"/>
    <property type="match status" value="1"/>
</dbReference>
<evidence type="ECO:0000313" key="5">
    <source>
        <dbReference type="Proteomes" id="UP000182248"/>
    </source>
</evidence>
<dbReference type="InterPro" id="IPR017937">
    <property type="entry name" value="Thioredoxin_CS"/>
</dbReference>
<dbReference type="InterPro" id="IPR036249">
    <property type="entry name" value="Thioredoxin-like_sf"/>
</dbReference>
<dbReference type="PROSITE" id="PS00194">
    <property type="entry name" value="THIOREDOXIN_1"/>
    <property type="match status" value="1"/>
</dbReference>
<dbReference type="InterPro" id="IPR013766">
    <property type="entry name" value="Thioredoxin_domain"/>
</dbReference>
<feature type="domain" description="Thioredoxin" evidence="3">
    <location>
        <begin position="208"/>
        <end position="344"/>
    </location>
</feature>
<dbReference type="OrthoDB" id="710833at2"/>
<dbReference type="AlphaFoldDB" id="A0A1K1M8B8"/>
<keyword evidence="1" id="KW-0676">Redox-active center</keyword>
<dbReference type="PANTHER" id="PTHR42852:SF13">
    <property type="entry name" value="PROTEIN DIPZ"/>
    <property type="match status" value="1"/>
</dbReference>
<dbReference type="CDD" id="cd02966">
    <property type="entry name" value="TlpA_like_family"/>
    <property type="match status" value="1"/>
</dbReference>
<keyword evidence="2" id="KW-0175">Coiled coil</keyword>
<dbReference type="InterPro" id="IPR025380">
    <property type="entry name" value="DUF4369"/>
</dbReference>
<dbReference type="EMBL" id="FPJE01000002">
    <property type="protein sequence ID" value="SFW19343.1"/>
    <property type="molecule type" value="Genomic_DNA"/>
</dbReference>
<name>A0A1K1M8B8_9FLAO</name>
<organism evidence="4 5">
    <name type="scientific">Sinomicrobium oceani</name>
    <dbReference type="NCBI Taxonomy" id="1150368"/>
    <lineage>
        <taxon>Bacteria</taxon>
        <taxon>Pseudomonadati</taxon>
        <taxon>Bacteroidota</taxon>
        <taxon>Flavobacteriia</taxon>
        <taxon>Flavobacteriales</taxon>
        <taxon>Flavobacteriaceae</taxon>
        <taxon>Sinomicrobium</taxon>
    </lineage>
</organism>
<keyword evidence="5" id="KW-1185">Reference proteome</keyword>
<dbReference type="SUPFAM" id="SSF52833">
    <property type="entry name" value="Thioredoxin-like"/>
    <property type="match status" value="1"/>
</dbReference>
<evidence type="ECO:0000259" key="3">
    <source>
        <dbReference type="PROSITE" id="PS51352"/>
    </source>
</evidence>
<reference evidence="4 5" key="1">
    <citation type="submission" date="2016-11" db="EMBL/GenBank/DDBJ databases">
        <authorList>
            <person name="Jaros S."/>
            <person name="Januszkiewicz K."/>
            <person name="Wedrychowicz H."/>
        </authorList>
    </citation>
    <scope>NUCLEOTIDE SEQUENCE [LARGE SCALE GENOMIC DNA]</scope>
    <source>
        <strain evidence="4 5">CGMCC 1.12145</strain>
    </source>
</reference>
<protein>
    <submittedName>
        <fullName evidence="4">Glutathione peroxidase, house-cleaning role in reducing lipid peroxides</fullName>
    </submittedName>
</protein>
<evidence type="ECO:0000256" key="2">
    <source>
        <dbReference type="SAM" id="Coils"/>
    </source>
</evidence>
<evidence type="ECO:0000313" key="4">
    <source>
        <dbReference type="EMBL" id="SFW19343.1"/>
    </source>
</evidence>
<dbReference type="InterPro" id="IPR000866">
    <property type="entry name" value="AhpC/TSA"/>
</dbReference>
<dbReference type="Pfam" id="PF00578">
    <property type="entry name" value="AhpC-TSA"/>
    <property type="match status" value="1"/>
</dbReference>
<dbReference type="RefSeq" id="WP_072315761.1">
    <property type="nucleotide sequence ID" value="NZ_FPJE01000002.1"/>
</dbReference>
<feature type="coiled-coil region" evidence="2">
    <location>
        <begin position="106"/>
        <end position="152"/>
    </location>
</feature>
<dbReference type="InterPro" id="IPR050553">
    <property type="entry name" value="Thioredoxin_ResA/DsbE_sf"/>
</dbReference>
<dbReference type="PROSITE" id="PS51352">
    <property type="entry name" value="THIOREDOXIN_2"/>
    <property type="match status" value="1"/>
</dbReference>
<dbReference type="PANTHER" id="PTHR42852">
    <property type="entry name" value="THIOL:DISULFIDE INTERCHANGE PROTEIN DSBE"/>
    <property type="match status" value="1"/>
</dbReference>
<dbReference type="GO" id="GO:0004601">
    <property type="term" value="F:peroxidase activity"/>
    <property type="evidence" value="ECO:0007669"/>
    <property type="project" value="UniProtKB-KW"/>
</dbReference>